<dbReference type="InterPro" id="IPR036864">
    <property type="entry name" value="Zn2-C6_fun-type_DNA-bd_sf"/>
</dbReference>
<evidence type="ECO:0000313" key="3">
    <source>
        <dbReference type="EMBL" id="ORY56412.1"/>
    </source>
</evidence>
<evidence type="ECO:0000259" key="2">
    <source>
        <dbReference type="PROSITE" id="PS50048"/>
    </source>
</evidence>
<dbReference type="Gene3D" id="4.10.240.10">
    <property type="entry name" value="Zn(2)-C6 fungal-type DNA-binding domain"/>
    <property type="match status" value="1"/>
</dbReference>
<dbReference type="RefSeq" id="XP_040710129.1">
    <property type="nucleotide sequence ID" value="XM_040862806.1"/>
</dbReference>
<gene>
    <name evidence="3" type="ORF">BCR38DRAFT_469504</name>
</gene>
<dbReference type="Pfam" id="PF00172">
    <property type="entry name" value="Zn_clus"/>
    <property type="match status" value="1"/>
</dbReference>
<sequence length="506" mass="56886">MSVLRSCLPCRSAKTKCDLVRPTCGRCSKRGTTCSGFPPDEGFIFRDENEEAQRNSARARGEKRYLGGLQAAFSWELQTSPYNPRTTDDAAIIYQQYPWPNASALSSIVPPSLQLDLDTCALDRFFVNWTLHPCNHGVSPGHMDQLPRLYLSAAPGSVLWHAIRAVAFADMRYRTISARGETPFHIRAWQQYGEALKAMRALALGVNEGVADDSCLAAILLIDNFELMYLARNGPLGPHSDAIRYILHTRGDSQLLDRSGFALWRIAHHRLQSRQLLLREEPDAEQTAAAANKLLDESNMHRKDGMMPLFPDAVLQRAKLLVSSIRELNASVDSWAAKLTGVWKPEVKDPRSIPISQVEEGGFPVPRFPCPRFLSYHDICLAYLWNPHAASQLVLRESLVDVIRYISSLGPLEEGDEAEAETFIEEEKAAVEWLSSVIIRSLPPLLGFTHRQEGRRPHSFTQGKMAGRLFSLFSMWVVERAQFTSVLHKQTAREVTAWINSSHRLL</sequence>
<dbReference type="Proteomes" id="UP000193689">
    <property type="component" value="Unassembled WGS sequence"/>
</dbReference>
<reference evidence="3 4" key="1">
    <citation type="submission" date="2016-07" db="EMBL/GenBank/DDBJ databases">
        <title>Pervasive Adenine N6-methylation of Active Genes in Fungi.</title>
        <authorList>
            <consortium name="DOE Joint Genome Institute"/>
            <person name="Mondo S.J."/>
            <person name="Dannebaum R.O."/>
            <person name="Kuo R.C."/>
            <person name="Labutti K."/>
            <person name="Haridas S."/>
            <person name="Kuo A."/>
            <person name="Salamov A."/>
            <person name="Ahrendt S.R."/>
            <person name="Lipzen A."/>
            <person name="Sullivan W."/>
            <person name="Andreopoulos W.B."/>
            <person name="Clum A."/>
            <person name="Lindquist E."/>
            <person name="Daum C."/>
            <person name="Ramamoorthy G.K."/>
            <person name="Gryganskyi A."/>
            <person name="Culley D."/>
            <person name="Magnuson J.K."/>
            <person name="James T.Y."/>
            <person name="O'Malley M.A."/>
            <person name="Stajich J.E."/>
            <person name="Spatafora J.W."/>
            <person name="Visel A."/>
            <person name="Grigoriev I.V."/>
        </authorList>
    </citation>
    <scope>NUCLEOTIDE SEQUENCE [LARGE SCALE GENOMIC DNA]</scope>
    <source>
        <strain evidence="3 4">CBS 129021</strain>
    </source>
</reference>
<feature type="domain" description="Zn(2)-C6 fungal-type" evidence="2">
    <location>
        <begin position="6"/>
        <end position="35"/>
    </location>
</feature>
<comment type="caution">
    <text evidence="3">The sequence shown here is derived from an EMBL/GenBank/DDBJ whole genome shotgun (WGS) entry which is preliminary data.</text>
</comment>
<keyword evidence="4" id="KW-1185">Reference proteome</keyword>
<dbReference type="PANTHER" id="PTHR38791">
    <property type="entry name" value="ZN(II)2CYS6 TRANSCRIPTION FACTOR (EUROFUNG)-RELATED-RELATED"/>
    <property type="match status" value="1"/>
</dbReference>
<dbReference type="PROSITE" id="PS00463">
    <property type="entry name" value="ZN2_CY6_FUNGAL_1"/>
    <property type="match status" value="1"/>
</dbReference>
<name>A0A1Y2DAW2_9PEZI</name>
<dbReference type="GeneID" id="63779018"/>
<dbReference type="InParanoid" id="A0A1Y2DAW2"/>
<dbReference type="PANTHER" id="PTHR38791:SF12">
    <property type="entry name" value="TRANSCRIPTION FACTOR DOMAIN-CONTAINING PROTEIN-RELATED"/>
    <property type="match status" value="1"/>
</dbReference>
<dbReference type="EMBL" id="MCFJ01000023">
    <property type="protein sequence ID" value="ORY56412.1"/>
    <property type="molecule type" value="Genomic_DNA"/>
</dbReference>
<keyword evidence="1" id="KW-0539">Nucleus</keyword>
<dbReference type="InterPro" id="IPR001138">
    <property type="entry name" value="Zn2Cys6_DnaBD"/>
</dbReference>
<dbReference type="PROSITE" id="PS50048">
    <property type="entry name" value="ZN2_CY6_FUNGAL_2"/>
    <property type="match status" value="1"/>
</dbReference>
<dbReference type="OrthoDB" id="4491390at2759"/>
<dbReference type="SMART" id="SM00066">
    <property type="entry name" value="GAL4"/>
    <property type="match status" value="1"/>
</dbReference>
<protein>
    <recommendedName>
        <fullName evidence="2">Zn(2)-C6 fungal-type domain-containing protein</fullName>
    </recommendedName>
</protein>
<dbReference type="GO" id="GO:0000981">
    <property type="term" value="F:DNA-binding transcription factor activity, RNA polymerase II-specific"/>
    <property type="evidence" value="ECO:0007669"/>
    <property type="project" value="InterPro"/>
</dbReference>
<organism evidence="3 4">
    <name type="scientific">Pseudomassariella vexata</name>
    <dbReference type="NCBI Taxonomy" id="1141098"/>
    <lineage>
        <taxon>Eukaryota</taxon>
        <taxon>Fungi</taxon>
        <taxon>Dikarya</taxon>
        <taxon>Ascomycota</taxon>
        <taxon>Pezizomycotina</taxon>
        <taxon>Sordariomycetes</taxon>
        <taxon>Xylariomycetidae</taxon>
        <taxon>Amphisphaeriales</taxon>
        <taxon>Pseudomassariaceae</taxon>
        <taxon>Pseudomassariella</taxon>
    </lineage>
</organism>
<evidence type="ECO:0000313" key="4">
    <source>
        <dbReference type="Proteomes" id="UP000193689"/>
    </source>
</evidence>
<dbReference type="AlphaFoldDB" id="A0A1Y2DAW2"/>
<proteinExistence type="predicted"/>
<dbReference type="GO" id="GO:0008270">
    <property type="term" value="F:zinc ion binding"/>
    <property type="evidence" value="ECO:0007669"/>
    <property type="project" value="InterPro"/>
</dbReference>
<accession>A0A1Y2DAW2</accession>
<dbReference type="InterPro" id="IPR053175">
    <property type="entry name" value="DHMBA_Reg_Transcription_Factor"/>
</dbReference>
<evidence type="ECO:0000256" key="1">
    <source>
        <dbReference type="ARBA" id="ARBA00023242"/>
    </source>
</evidence>
<dbReference type="SUPFAM" id="SSF57701">
    <property type="entry name" value="Zn2/Cys6 DNA-binding domain"/>
    <property type="match status" value="1"/>
</dbReference>
<dbReference type="CDD" id="cd00067">
    <property type="entry name" value="GAL4"/>
    <property type="match status" value="1"/>
</dbReference>